<dbReference type="EMBL" id="CP036553">
    <property type="protein sequence ID" value="QCQ35014.1"/>
    <property type="molecule type" value="Genomic_DNA"/>
</dbReference>
<dbReference type="Pfam" id="PF08281">
    <property type="entry name" value="Sigma70_r4_2"/>
    <property type="match status" value="1"/>
</dbReference>
<dbReference type="OrthoDB" id="1045557at2"/>
<dbReference type="EMBL" id="QRZH01000005">
    <property type="protein sequence ID" value="RGV55770.1"/>
    <property type="molecule type" value="Genomic_DNA"/>
</dbReference>
<dbReference type="InterPro" id="IPR013324">
    <property type="entry name" value="RNA_pol_sigma_r3/r4-like"/>
</dbReference>
<dbReference type="NCBIfam" id="TIGR02985">
    <property type="entry name" value="Sig70_bacteroi1"/>
    <property type="match status" value="1"/>
</dbReference>
<evidence type="ECO:0000313" key="13">
    <source>
        <dbReference type="Proteomes" id="UP000028294"/>
    </source>
</evidence>
<evidence type="ECO:0000313" key="15">
    <source>
        <dbReference type="Proteomes" id="UP000286270"/>
    </source>
</evidence>
<dbReference type="AlphaFoldDB" id="A0A081U7L2"/>
<dbReference type="PANTHER" id="PTHR43133:SF46">
    <property type="entry name" value="RNA POLYMERASE SIGMA-70 FACTOR ECF SUBFAMILY"/>
    <property type="match status" value="1"/>
</dbReference>
<dbReference type="RefSeq" id="WP_032530804.1">
    <property type="nucleotide sequence ID" value="NZ_CAEUHN010000001.1"/>
</dbReference>
<evidence type="ECO:0000313" key="7">
    <source>
        <dbReference type="EMBL" id="KFX76583.1"/>
    </source>
</evidence>
<reference evidence="13 14" key="4">
    <citation type="submission" date="2019-03" db="EMBL/GenBank/DDBJ databases">
        <title>Complete genome assembly of MDR B. fragilis.</title>
        <authorList>
            <person name="Sydenham T.V."/>
            <person name="Hasman H."/>
            <person name="Justesen U.S."/>
        </authorList>
    </citation>
    <scope>NUCLEOTIDE SEQUENCE [LARGE SCALE GENOMIC DNA]</scope>
    <source>
        <strain evidence="9 13">DCMOUH0067B</strain>
        <strain evidence="10 14">DCMSKEJBY0001B</strain>
    </source>
</reference>
<dbReference type="InterPro" id="IPR013249">
    <property type="entry name" value="RNA_pol_sigma70_r4_t2"/>
</dbReference>
<evidence type="ECO:0000313" key="11">
    <source>
        <dbReference type="EMBL" id="QKH86009.1"/>
    </source>
</evidence>
<dbReference type="PATRIC" id="fig|817.51.peg.3180"/>
<reference evidence="8" key="6">
    <citation type="submission" date="2022-12" db="EMBL/GenBank/DDBJ databases">
        <title>Development of a Multilocus Sequence Typing Scheme for Bacteroides fragilis Based on Whole Genome Sequencing Data and Clinical Application.</title>
        <authorList>
            <person name="Nielsen F.D."/>
            <person name="Justesen U.S."/>
        </authorList>
    </citation>
    <scope>NUCLEOTIDE SEQUENCE</scope>
    <source>
        <strain evidence="8">BF_BC_ODE_DK_2015_2</strain>
    </source>
</reference>
<dbReference type="EMBL" id="JMZZ02000028">
    <property type="protein sequence ID" value="KFX76583.1"/>
    <property type="molecule type" value="Genomic_DNA"/>
</dbReference>
<dbReference type="SUPFAM" id="SSF88946">
    <property type="entry name" value="Sigma2 domain of RNA polymerase sigma factors"/>
    <property type="match status" value="1"/>
</dbReference>
<evidence type="ECO:0000256" key="4">
    <source>
        <dbReference type="ARBA" id="ARBA00023163"/>
    </source>
</evidence>
<evidence type="ECO:0000313" key="12">
    <source>
        <dbReference type="EMBL" id="RGV55770.1"/>
    </source>
</evidence>
<dbReference type="Proteomes" id="UP000028294">
    <property type="component" value="Chromosome"/>
</dbReference>
<dbReference type="EMBL" id="CP054003">
    <property type="protein sequence ID" value="QKH86009.1"/>
    <property type="molecule type" value="Genomic_DNA"/>
</dbReference>
<dbReference type="PANTHER" id="PTHR43133">
    <property type="entry name" value="RNA POLYMERASE ECF-TYPE SIGMA FACTO"/>
    <property type="match status" value="1"/>
</dbReference>
<evidence type="ECO:0000313" key="14">
    <source>
        <dbReference type="Proteomes" id="UP000036847"/>
    </source>
</evidence>
<dbReference type="Gene3D" id="1.10.10.10">
    <property type="entry name" value="Winged helix-like DNA-binding domain superfamily/Winged helix DNA-binding domain"/>
    <property type="match status" value="1"/>
</dbReference>
<dbReference type="EMBL" id="JAPUAC010000028">
    <property type="protein sequence ID" value="MCZ2656625.1"/>
    <property type="molecule type" value="Genomic_DNA"/>
</dbReference>
<evidence type="ECO:0000259" key="5">
    <source>
        <dbReference type="Pfam" id="PF04542"/>
    </source>
</evidence>
<sequence>MSSNNSLHTMDLFSRFFQENQERFLSFAYSYTRNKAAAEDILMEAMISLWENREKWEKDSNLHALLLTIIKNKSLNYLEHEQVRMRAEEAINTHKQRELDLRIATLEACEPESIFNTEIQRIVYKTLEQLPEQSRHIFILSRYHNAPNKKIAEQLGISIKSVEFHITKALKLLRLELKDYLISLLF</sequence>
<keyword evidence="4" id="KW-0804">Transcription</keyword>
<reference evidence="7" key="2">
    <citation type="submission" date="2014-07" db="EMBL/GenBank/DDBJ databases">
        <title>Genetics and epidemiology of antimicrobial resistance in B. fragilis group.</title>
        <authorList>
            <person name="Sydenham T.V."/>
            <person name="Hasman H."/>
            <person name="Kemp M."/>
            <person name="Justesen U.S."/>
        </authorList>
    </citation>
    <scope>NUCLEOTIDE SEQUENCE [LARGE SCALE GENOMIC DNA]</scope>
    <source>
        <strain evidence="7">DCMOUH0018B</strain>
    </source>
</reference>
<dbReference type="InterPro" id="IPR014327">
    <property type="entry name" value="RNA_pol_sigma70_bacteroid"/>
</dbReference>
<dbReference type="Proteomes" id="UP000286270">
    <property type="component" value="Unassembled WGS sequence"/>
</dbReference>
<reference evidence="12 15" key="3">
    <citation type="submission" date="2018-08" db="EMBL/GenBank/DDBJ databases">
        <title>A genome reference for cultivated species of the human gut microbiota.</title>
        <authorList>
            <person name="Zou Y."/>
            <person name="Xue W."/>
            <person name="Luo G."/>
        </authorList>
    </citation>
    <scope>NUCLEOTIDE SEQUENCE [LARGE SCALE GENOMIC DNA]</scope>
    <source>
        <strain evidence="12 15">AF14-26</strain>
    </source>
</reference>
<feature type="domain" description="RNA polymerase sigma-70 region 2" evidence="5">
    <location>
        <begin position="17"/>
        <end position="81"/>
    </location>
</feature>
<gene>
    <name evidence="12" type="ORF">DWW08_07790</name>
    <name evidence="10" type="ORF">EC80_002750</name>
    <name evidence="7" type="ORF">EE52_0200475</name>
    <name evidence="11" type="ORF">FOC69_17250</name>
    <name evidence="9" type="ORF">IA74_002260</name>
    <name evidence="8" type="ORF">O1422_20995</name>
</gene>
<dbReference type="NCBIfam" id="TIGR02937">
    <property type="entry name" value="sigma70-ECF"/>
    <property type="match status" value="1"/>
</dbReference>
<feature type="domain" description="RNA polymerase sigma factor 70 region 4 type 2" evidence="6">
    <location>
        <begin position="121"/>
        <end position="173"/>
    </location>
</feature>
<dbReference type="GeneID" id="99669371"/>
<evidence type="ECO:0000256" key="1">
    <source>
        <dbReference type="ARBA" id="ARBA00010641"/>
    </source>
</evidence>
<dbReference type="EMBL" id="CP036546">
    <property type="protein sequence ID" value="QCQ43854.1"/>
    <property type="molecule type" value="Genomic_DNA"/>
</dbReference>
<evidence type="ECO:0000256" key="3">
    <source>
        <dbReference type="ARBA" id="ARBA00023082"/>
    </source>
</evidence>
<dbReference type="SUPFAM" id="SSF88659">
    <property type="entry name" value="Sigma3 and sigma4 domains of RNA polymerase sigma factors"/>
    <property type="match status" value="1"/>
</dbReference>
<comment type="similarity">
    <text evidence="1">Belongs to the sigma-70 factor family. ECF subfamily.</text>
</comment>
<dbReference type="Proteomes" id="UP000501467">
    <property type="component" value="Chromosome"/>
</dbReference>
<evidence type="ECO:0000313" key="9">
    <source>
        <dbReference type="EMBL" id="QCQ35014.1"/>
    </source>
</evidence>
<dbReference type="InterPro" id="IPR007627">
    <property type="entry name" value="RNA_pol_sigma70_r2"/>
</dbReference>
<dbReference type="InterPro" id="IPR013325">
    <property type="entry name" value="RNA_pol_sigma_r2"/>
</dbReference>
<proteinExistence type="inferred from homology"/>
<evidence type="ECO:0000313" key="8">
    <source>
        <dbReference type="EMBL" id="MCZ2656625.1"/>
    </source>
</evidence>
<reference evidence="11 16" key="5">
    <citation type="submission" date="2020-05" db="EMBL/GenBank/DDBJ databases">
        <title>FDA dAtabase for Regulatory Grade micrObial Sequences (FDA-ARGOS): Supporting development and validation of Infectious Disease Dx tests.</title>
        <authorList>
            <person name="Bojja K."/>
            <person name="Kessler A."/>
            <person name="Tallon L."/>
            <person name="Sadzewicz L."/>
            <person name="Zhao X."/>
            <person name="Vavikolanu K."/>
            <person name="Mehta A."/>
            <person name="Aluvathingal J."/>
            <person name="Nadendla S."/>
            <person name="Myers T."/>
            <person name="Yan Y."/>
            <person name="Sichtig H."/>
        </authorList>
    </citation>
    <scope>NUCLEOTIDE SEQUENCE [LARGE SCALE GENOMIC DNA]</scope>
    <source>
        <strain evidence="11 16">FDAARGOS_763</strain>
    </source>
</reference>
<organism evidence="7">
    <name type="scientific">Bacteroides fragilis</name>
    <dbReference type="NCBI Taxonomy" id="817"/>
    <lineage>
        <taxon>Bacteria</taxon>
        <taxon>Pseudomonadati</taxon>
        <taxon>Bacteroidota</taxon>
        <taxon>Bacteroidia</taxon>
        <taxon>Bacteroidales</taxon>
        <taxon>Bacteroidaceae</taxon>
        <taxon>Bacteroides</taxon>
    </lineage>
</organism>
<dbReference type="Proteomes" id="UP000036847">
    <property type="component" value="Chromosome"/>
</dbReference>
<dbReference type="InterPro" id="IPR036388">
    <property type="entry name" value="WH-like_DNA-bd_sf"/>
</dbReference>
<evidence type="ECO:0000313" key="16">
    <source>
        <dbReference type="Proteomes" id="UP000501467"/>
    </source>
</evidence>
<keyword evidence="2" id="KW-0805">Transcription regulation</keyword>
<name>A0A081U7L2_BACFG</name>
<evidence type="ECO:0000313" key="10">
    <source>
        <dbReference type="EMBL" id="QCQ43854.1"/>
    </source>
</evidence>
<evidence type="ECO:0000256" key="2">
    <source>
        <dbReference type="ARBA" id="ARBA00023015"/>
    </source>
</evidence>
<dbReference type="GO" id="GO:0006352">
    <property type="term" value="P:DNA-templated transcription initiation"/>
    <property type="evidence" value="ECO:0007669"/>
    <property type="project" value="InterPro"/>
</dbReference>
<dbReference type="GO" id="GO:0016987">
    <property type="term" value="F:sigma factor activity"/>
    <property type="evidence" value="ECO:0007669"/>
    <property type="project" value="UniProtKB-KW"/>
</dbReference>
<accession>A0A081U7L2</accession>
<reference evidence="7" key="1">
    <citation type="book" date="2014" name="THE 24TH EUROPEAN CONGRESS OF CLINICAL MICROBIOLOGY AND INFECTIOUS DISEASES" publisher="ECCMID 2014" city="Barcelona, Spain">
        <title>Identification of resistance genes in three multidrug-resistant Bacteroides fragilis isolates by whole genome sequencing.</title>
        <editorList>
            <person name="Unknown"/>
            <person name="A."/>
        </editorList>
        <authorList>
            <person name="Sydenham T.V."/>
            <person name="Hasman H."/>
            <person name="Wang M."/>
            <person name="Soki J."/>
            <person name="Nagy E."/>
            <person name="Justesen U.S."/>
        </authorList>
    </citation>
    <scope>NUCLEOTIDE SEQUENCE</scope>
    <source>
        <strain evidence="7">DCMOUH0018B</strain>
        <strain evidence="10">DCMSKEJBY0001B</strain>
    </source>
</reference>
<dbReference type="Pfam" id="PF04542">
    <property type="entry name" value="Sigma70_r2"/>
    <property type="match status" value="1"/>
</dbReference>
<protein>
    <submittedName>
        <fullName evidence="8">RNA polymerase sigma-70 factor</fullName>
    </submittedName>
    <submittedName>
        <fullName evidence="7">RNA polymerase sigma70 factor</fullName>
    </submittedName>
</protein>
<evidence type="ECO:0000259" key="6">
    <source>
        <dbReference type="Pfam" id="PF08281"/>
    </source>
</evidence>
<dbReference type="Proteomes" id="UP001075704">
    <property type="component" value="Unassembled WGS sequence"/>
</dbReference>
<dbReference type="InterPro" id="IPR039425">
    <property type="entry name" value="RNA_pol_sigma-70-like"/>
</dbReference>
<dbReference type="Gene3D" id="1.10.1740.10">
    <property type="match status" value="1"/>
</dbReference>
<dbReference type="GO" id="GO:0003677">
    <property type="term" value="F:DNA binding"/>
    <property type="evidence" value="ECO:0007669"/>
    <property type="project" value="InterPro"/>
</dbReference>
<keyword evidence="3" id="KW-0731">Sigma factor</keyword>
<dbReference type="InterPro" id="IPR014284">
    <property type="entry name" value="RNA_pol_sigma-70_dom"/>
</dbReference>